<evidence type="ECO:0000256" key="11">
    <source>
        <dbReference type="ARBA" id="ARBA00023209"/>
    </source>
</evidence>
<dbReference type="STRING" id="559515.M4BB01"/>
<reference evidence="16" key="2">
    <citation type="submission" date="2015-06" db="UniProtKB">
        <authorList>
            <consortium name="EnsemblProtists"/>
        </authorList>
    </citation>
    <scope>IDENTIFICATION</scope>
    <source>
        <strain evidence="16">Emoy2</strain>
    </source>
</reference>
<keyword evidence="6 13" id="KW-0812">Transmembrane</keyword>
<dbReference type="eggNOG" id="KOG1440">
    <property type="taxonomic scope" value="Eukaryota"/>
</dbReference>
<dbReference type="EMBL" id="JH598083">
    <property type="status" value="NOT_ANNOTATED_CDS"/>
    <property type="molecule type" value="Genomic_DNA"/>
</dbReference>
<dbReference type="HOGENOM" id="CLU_029085_0_0_1"/>
<dbReference type="GO" id="GO:0005886">
    <property type="term" value="C:plasma membrane"/>
    <property type="evidence" value="ECO:0007669"/>
    <property type="project" value="UniProtKB-SubCell"/>
</dbReference>
<evidence type="ECO:0000256" key="3">
    <source>
        <dbReference type="ARBA" id="ARBA00022475"/>
    </source>
</evidence>
<evidence type="ECO:0000256" key="8">
    <source>
        <dbReference type="ARBA" id="ARBA00022989"/>
    </source>
</evidence>
<dbReference type="PANTHER" id="PTHR46382">
    <property type="entry name" value="PHOSPHATIDATE CYTIDYLYLTRANSFERASE"/>
    <property type="match status" value="1"/>
</dbReference>
<evidence type="ECO:0000256" key="12">
    <source>
        <dbReference type="ARBA" id="ARBA00023264"/>
    </source>
</evidence>
<keyword evidence="11" id="KW-0594">Phospholipid biosynthesis</keyword>
<feature type="region of interest" description="Disordered" evidence="14">
    <location>
        <begin position="148"/>
        <end position="214"/>
    </location>
</feature>
<evidence type="ECO:0000256" key="6">
    <source>
        <dbReference type="ARBA" id="ARBA00022692"/>
    </source>
</evidence>
<feature type="compositionally biased region" description="Low complexity" evidence="14">
    <location>
        <begin position="179"/>
        <end position="188"/>
    </location>
</feature>
<feature type="transmembrane region" description="Helical" evidence="15">
    <location>
        <begin position="286"/>
        <end position="308"/>
    </location>
</feature>
<evidence type="ECO:0000256" key="5">
    <source>
        <dbReference type="ARBA" id="ARBA00022679"/>
    </source>
</evidence>
<comment type="pathway">
    <text evidence="13">Phospholipid metabolism; CDP-diacylglycerol biosynthesis; CDP-diacylglycerol from sn-glycerol 3-phosphate: step 3/3.</text>
</comment>
<dbReference type="AlphaFoldDB" id="M4BB01"/>
<organism evidence="16 17">
    <name type="scientific">Hyaloperonospora arabidopsidis (strain Emoy2)</name>
    <name type="common">Downy mildew agent</name>
    <name type="synonym">Peronospora arabidopsidis</name>
    <dbReference type="NCBI Taxonomy" id="559515"/>
    <lineage>
        <taxon>Eukaryota</taxon>
        <taxon>Sar</taxon>
        <taxon>Stramenopiles</taxon>
        <taxon>Oomycota</taxon>
        <taxon>Peronosporomycetes</taxon>
        <taxon>Peronosporales</taxon>
        <taxon>Peronosporaceae</taxon>
        <taxon>Hyaloperonospora</taxon>
    </lineage>
</organism>
<evidence type="ECO:0000256" key="4">
    <source>
        <dbReference type="ARBA" id="ARBA00022516"/>
    </source>
</evidence>
<keyword evidence="12" id="KW-1208">Phospholipid metabolism</keyword>
<dbReference type="Pfam" id="PF01148">
    <property type="entry name" value="CTP_transf_1"/>
    <property type="match status" value="1"/>
</dbReference>
<feature type="compositionally biased region" description="Gly residues" evidence="14">
    <location>
        <begin position="201"/>
        <end position="212"/>
    </location>
</feature>
<keyword evidence="8 15" id="KW-1133">Transmembrane helix</keyword>
<comment type="subcellular location">
    <subcellularLocation>
        <location evidence="1">Cell membrane</location>
        <topology evidence="1">Multi-pass membrane protein</topology>
    </subcellularLocation>
</comment>
<dbReference type="InParanoid" id="M4BB01"/>
<dbReference type="InterPro" id="IPR000374">
    <property type="entry name" value="PC_trans"/>
</dbReference>
<accession>M4BB01</accession>
<keyword evidence="7 13" id="KW-0548">Nucleotidyltransferase</keyword>
<feature type="transmembrane region" description="Helical" evidence="15">
    <location>
        <begin position="495"/>
        <end position="512"/>
    </location>
</feature>
<feature type="transmembrane region" description="Helical" evidence="15">
    <location>
        <begin position="107"/>
        <end position="127"/>
    </location>
</feature>
<evidence type="ECO:0000256" key="10">
    <source>
        <dbReference type="ARBA" id="ARBA00023136"/>
    </source>
</evidence>
<comment type="similarity">
    <text evidence="2 13">Belongs to the CDS family.</text>
</comment>
<dbReference type="EC" id="2.7.7.41" evidence="13"/>
<evidence type="ECO:0000256" key="7">
    <source>
        <dbReference type="ARBA" id="ARBA00022695"/>
    </source>
</evidence>
<evidence type="ECO:0000256" key="15">
    <source>
        <dbReference type="SAM" id="Phobius"/>
    </source>
</evidence>
<feature type="region of interest" description="Disordered" evidence="14">
    <location>
        <begin position="1"/>
        <end position="39"/>
    </location>
</feature>
<dbReference type="OMA" id="QNEWIAA"/>
<comment type="catalytic activity">
    <reaction evidence="13">
        <text>a 1,2-diacyl-sn-glycero-3-phosphate + CTP + H(+) = a CDP-1,2-diacyl-sn-glycerol + diphosphate</text>
        <dbReference type="Rhea" id="RHEA:16229"/>
        <dbReference type="ChEBI" id="CHEBI:15378"/>
        <dbReference type="ChEBI" id="CHEBI:33019"/>
        <dbReference type="ChEBI" id="CHEBI:37563"/>
        <dbReference type="ChEBI" id="CHEBI:58332"/>
        <dbReference type="ChEBI" id="CHEBI:58608"/>
        <dbReference type="EC" id="2.7.7.41"/>
    </reaction>
</comment>
<dbReference type="PROSITE" id="PS01315">
    <property type="entry name" value="CDS"/>
    <property type="match status" value="1"/>
</dbReference>
<evidence type="ECO:0000256" key="13">
    <source>
        <dbReference type="RuleBase" id="RU003938"/>
    </source>
</evidence>
<dbReference type="GO" id="GO:0016024">
    <property type="term" value="P:CDP-diacylglycerol biosynthetic process"/>
    <property type="evidence" value="ECO:0007669"/>
    <property type="project" value="UniProtKB-UniPathway"/>
</dbReference>
<evidence type="ECO:0000313" key="16">
    <source>
        <dbReference type="EnsemblProtists" id="HpaP803462"/>
    </source>
</evidence>
<keyword evidence="3" id="KW-1003">Cell membrane</keyword>
<dbReference type="VEuPathDB" id="FungiDB:HpaG803462"/>
<dbReference type="GO" id="GO:0004605">
    <property type="term" value="F:phosphatidate cytidylyltransferase activity"/>
    <property type="evidence" value="ECO:0007669"/>
    <property type="project" value="UniProtKB-EC"/>
</dbReference>
<feature type="compositionally biased region" description="Pro residues" evidence="14">
    <location>
        <begin position="1"/>
        <end position="17"/>
    </location>
</feature>
<feature type="transmembrane region" description="Helical" evidence="15">
    <location>
        <begin position="406"/>
        <end position="430"/>
    </location>
</feature>
<name>M4BB01_HYAAE</name>
<keyword evidence="10 15" id="KW-0472">Membrane</keyword>
<keyword evidence="4" id="KW-0444">Lipid biosynthesis</keyword>
<keyword evidence="17" id="KW-1185">Reference proteome</keyword>
<evidence type="ECO:0000256" key="1">
    <source>
        <dbReference type="ARBA" id="ARBA00004651"/>
    </source>
</evidence>
<feature type="transmembrane region" description="Helical" evidence="15">
    <location>
        <begin position="328"/>
        <end position="352"/>
    </location>
</feature>
<keyword evidence="5 13" id="KW-0808">Transferase</keyword>
<feature type="transmembrane region" description="Helical" evidence="15">
    <location>
        <begin position="372"/>
        <end position="394"/>
    </location>
</feature>
<dbReference type="Proteomes" id="UP000011713">
    <property type="component" value="Unassembled WGS sequence"/>
</dbReference>
<protein>
    <recommendedName>
        <fullName evidence="13">Phosphatidate cytidylyltransferase</fullName>
        <ecNumber evidence="13">2.7.7.41</ecNumber>
    </recommendedName>
</protein>
<feature type="transmembrane region" description="Helical" evidence="15">
    <location>
        <begin position="470"/>
        <end position="489"/>
    </location>
</feature>
<proteinExistence type="inferred from homology"/>
<evidence type="ECO:0000256" key="9">
    <source>
        <dbReference type="ARBA" id="ARBA00023098"/>
    </source>
</evidence>
<sequence>MAASPPSPLPTPSPEPLLPHRTATPRSFSPMSITPRSSDSSPAFFYHSTTTSDTSFDPVASSSSDLSTNVAATTHWLHRNVVQRVLSALFLMPLITVFLWLSPAFATATFCTFVTSICSYEFAWLHYRIYERISTKLNTSESRLTHRNATTDVSTARPEPLDNNRRSANSCFSDENSRCSRSSRNSRSIVANDSDTRHEYGGGGRGRTGGSTTGETVVLSPLGFPPQPRASFGPHYLEHLPNEQEEPSHVGSGIDEDDAVHAEEDVSFSRSAVTGLADRYFHQNEWIAAIVLSTFTTVCTTAIFLTYVNHVPELHEKQLYKLRWFYSIATDFVAALCAFSTPDWTYACVCLVEKMIFTLLTMHSTACPINRFRCGISLEPAQVFLAGVAIIVLLRRHTSSSGPSTFLHIALDVLGYLYIIGSLSVIVAFVDDERLESYRAYITGKLLERIHYRHYNPLASHLSKNKDYEGTIGAILFGVTAMFISSDLLNVPGSAVAQIGFTVLAVIVGRLGDLFESLLKRAAGVKDSGKLIPGHGGVLDRIDALMFASLVFARYYASIVM</sequence>
<evidence type="ECO:0000256" key="14">
    <source>
        <dbReference type="SAM" id="MobiDB-lite"/>
    </source>
</evidence>
<dbReference type="UniPathway" id="UPA00557">
    <property type="reaction ID" value="UER00614"/>
</dbReference>
<evidence type="ECO:0000256" key="2">
    <source>
        <dbReference type="ARBA" id="ARBA00010185"/>
    </source>
</evidence>
<dbReference type="EnsemblProtists" id="HpaT803462">
    <property type="protein sequence ID" value="HpaP803462"/>
    <property type="gene ID" value="HpaG803462"/>
</dbReference>
<evidence type="ECO:0000313" key="17">
    <source>
        <dbReference type="Proteomes" id="UP000011713"/>
    </source>
</evidence>
<feature type="compositionally biased region" description="Polar residues" evidence="14">
    <location>
        <begin position="24"/>
        <end position="39"/>
    </location>
</feature>
<reference evidence="17" key="1">
    <citation type="journal article" date="2010" name="Science">
        <title>Signatures of adaptation to obligate biotrophy in the Hyaloperonospora arabidopsidis genome.</title>
        <authorList>
            <person name="Baxter L."/>
            <person name="Tripathy S."/>
            <person name="Ishaque N."/>
            <person name="Boot N."/>
            <person name="Cabral A."/>
            <person name="Kemen E."/>
            <person name="Thines M."/>
            <person name="Ah-Fong A."/>
            <person name="Anderson R."/>
            <person name="Badejoko W."/>
            <person name="Bittner-Eddy P."/>
            <person name="Boore J.L."/>
            <person name="Chibucos M.C."/>
            <person name="Coates M."/>
            <person name="Dehal P."/>
            <person name="Delehaunty K."/>
            <person name="Dong S."/>
            <person name="Downton P."/>
            <person name="Dumas B."/>
            <person name="Fabro G."/>
            <person name="Fronick C."/>
            <person name="Fuerstenberg S.I."/>
            <person name="Fulton L."/>
            <person name="Gaulin E."/>
            <person name="Govers F."/>
            <person name="Hughes L."/>
            <person name="Humphray S."/>
            <person name="Jiang R.H."/>
            <person name="Judelson H."/>
            <person name="Kamoun S."/>
            <person name="Kyung K."/>
            <person name="Meijer H."/>
            <person name="Minx P."/>
            <person name="Morris P."/>
            <person name="Nelson J."/>
            <person name="Phuntumart V."/>
            <person name="Qutob D."/>
            <person name="Rehmany A."/>
            <person name="Rougon-Cardoso A."/>
            <person name="Ryden P."/>
            <person name="Torto-Alalibo T."/>
            <person name="Studholme D."/>
            <person name="Wang Y."/>
            <person name="Win J."/>
            <person name="Wood J."/>
            <person name="Clifton S.W."/>
            <person name="Rogers J."/>
            <person name="Van den Ackerveken G."/>
            <person name="Jones J.D."/>
            <person name="McDowell J.M."/>
            <person name="Beynon J."/>
            <person name="Tyler B.M."/>
        </authorList>
    </citation>
    <scope>NUCLEOTIDE SEQUENCE [LARGE SCALE GENOMIC DNA]</scope>
    <source>
        <strain evidence="17">Emoy2</strain>
    </source>
</reference>
<keyword evidence="9" id="KW-0443">Lipid metabolism</keyword>
<dbReference type="PANTHER" id="PTHR46382:SF1">
    <property type="entry name" value="PHOSPHATIDATE CYTIDYLYLTRANSFERASE"/>
    <property type="match status" value="1"/>
</dbReference>